<proteinExistence type="predicted"/>
<accession>V5BWS9</accession>
<reference evidence="2 3" key="1">
    <citation type="journal article" date="2013" name="Genome Announc.">
        <title>Draft Genome Sequence of the Methanotrophic Gammaproteobacterium Methyloglobulus morosus DSM 22980 Strain KoM1.</title>
        <authorList>
            <person name="Poehlein A."/>
            <person name="Deutzmann J.S."/>
            <person name="Daniel R."/>
            <person name="Simeonova D.D."/>
        </authorList>
    </citation>
    <scope>NUCLEOTIDE SEQUENCE [LARGE SCALE GENOMIC DNA]</scope>
    <source>
        <strain evidence="2 3">KoM1</strain>
    </source>
</reference>
<keyword evidence="3" id="KW-1185">Reference proteome</keyword>
<name>V5BWS9_9GAMM</name>
<sequence length="164" mass="17994">MHRVDSLVHQQEDSFSDGLNVGFKTILPVFIGFILYTIAVIGGFILLVIPGIIVSLSMVLSIYFIVLDSLGGYASIKASHKLVWGHWWKTATVFTIPTIIICILYGIFGALAAYMGTDKKLAIDITIQIISAFTTPFLVSVGYVQFHDLKLRKSGSDLEVRLAG</sequence>
<keyword evidence="1" id="KW-0812">Transmembrane</keyword>
<protein>
    <recommendedName>
        <fullName evidence="4">Transmembrane protein</fullName>
    </recommendedName>
</protein>
<organism evidence="2 3">
    <name type="scientific">Methyloglobulus morosus KoM1</name>
    <dbReference type="NCBI Taxonomy" id="1116472"/>
    <lineage>
        <taxon>Bacteria</taxon>
        <taxon>Pseudomonadati</taxon>
        <taxon>Pseudomonadota</taxon>
        <taxon>Gammaproteobacteria</taxon>
        <taxon>Methylococcales</taxon>
        <taxon>Methylococcaceae</taxon>
        <taxon>Methyloglobulus</taxon>
    </lineage>
</organism>
<dbReference type="STRING" id="1116472.MGMO_120c00640"/>
<feature type="transmembrane region" description="Helical" evidence="1">
    <location>
        <begin position="121"/>
        <end position="144"/>
    </location>
</feature>
<dbReference type="AlphaFoldDB" id="V5BWS9"/>
<keyword evidence="1" id="KW-1133">Transmembrane helix</keyword>
<feature type="transmembrane region" description="Helical" evidence="1">
    <location>
        <begin position="44"/>
        <end position="66"/>
    </location>
</feature>
<evidence type="ECO:0008006" key="4">
    <source>
        <dbReference type="Google" id="ProtNLM"/>
    </source>
</evidence>
<feature type="transmembrane region" description="Helical" evidence="1">
    <location>
        <begin position="87"/>
        <end position="115"/>
    </location>
</feature>
<feature type="transmembrane region" description="Helical" evidence="1">
    <location>
        <begin position="21"/>
        <end position="38"/>
    </location>
</feature>
<dbReference type="EMBL" id="AYLO01000112">
    <property type="protein sequence ID" value="ESS70677.1"/>
    <property type="molecule type" value="Genomic_DNA"/>
</dbReference>
<evidence type="ECO:0000313" key="2">
    <source>
        <dbReference type="EMBL" id="ESS70677.1"/>
    </source>
</evidence>
<gene>
    <name evidence="2" type="ORF">MGMO_120c00640</name>
</gene>
<evidence type="ECO:0000256" key="1">
    <source>
        <dbReference type="SAM" id="Phobius"/>
    </source>
</evidence>
<keyword evidence="1" id="KW-0472">Membrane</keyword>
<evidence type="ECO:0000313" key="3">
    <source>
        <dbReference type="Proteomes" id="UP000017842"/>
    </source>
</evidence>
<comment type="caution">
    <text evidence="2">The sequence shown here is derived from an EMBL/GenBank/DDBJ whole genome shotgun (WGS) entry which is preliminary data.</text>
</comment>
<dbReference type="Proteomes" id="UP000017842">
    <property type="component" value="Unassembled WGS sequence"/>
</dbReference>